<dbReference type="Proteomes" id="UP000729357">
    <property type="component" value="Unassembled WGS sequence"/>
</dbReference>
<keyword evidence="5 6" id="KW-0472">Membrane</keyword>
<dbReference type="SUPFAM" id="SSF103473">
    <property type="entry name" value="MFS general substrate transporter"/>
    <property type="match status" value="1"/>
</dbReference>
<evidence type="ECO:0000256" key="3">
    <source>
        <dbReference type="ARBA" id="ARBA00022692"/>
    </source>
</evidence>
<keyword evidence="4 6" id="KW-1133">Transmembrane helix</keyword>
<feature type="transmembrane region" description="Helical" evidence="6">
    <location>
        <begin position="85"/>
        <end position="101"/>
    </location>
</feature>
<dbReference type="GO" id="GO:0022857">
    <property type="term" value="F:transmembrane transporter activity"/>
    <property type="evidence" value="ECO:0007669"/>
    <property type="project" value="TreeGrafter"/>
</dbReference>
<protein>
    <submittedName>
        <fullName evidence="7">MFS general substrate transporter</fullName>
    </submittedName>
</protein>
<keyword evidence="3 6" id="KW-0812">Transmembrane</keyword>
<feature type="non-terminal residue" evidence="7">
    <location>
        <position position="1"/>
    </location>
</feature>
<evidence type="ECO:0000256" key="5">
    <source>
        <dbReference type="ARBA" id="ARBA00023136"/>
    </source>
</evidence>
<evidence type="ECO:0000313" key="7">
    <source>
        <dbReference type="EMBL" id="KAG9989839.1"/>
    </source>
</evidence>
<keyword evidence="2" id="KW-0813">Transport</keyword>
<dbReference type="PANTHER" id="PTHR43791:SF40">
    <property type="entry name" value="THIAMINE PATHWAY TRANSPORTER THI73"/>
    <property type="match status" value="1"/>
</dbReference>
<dbReference type="InterPro" id="IPR036259">
    <property type="entry name" value="MFS_trans_sf"/>
</dbReference>
<dbReference type="PANTHER" id="PTHR43791">
    <property type="entry name" value="PERMEASE-RELATED"/>
    <property type="match status" value="1"/>
</dbReference>
<comment type="caution">
    <text evidence="7">The sequence shown here is derived from an EMBL/GenBank/DDBJ whole genome shotgun (WGS) entry which is preliminary data.</text>
</comment>
<comment type="subcellular location">
    <subcellularLocation>
        <location evidence="1">Membrane</location>
        <topology evidence="1">Multi-pass membrane protein</topology>
    </subcellularLocation>
</comment>
<dbReference type="AlphaFoldDB" id="A0A9P8G1X3"/>
<evidence type="ECO:0000256" key="1">
    <source>
        <dbReference type="ARBA" id="ARBA00004141"/>
    </source>
</evidence>
<proteinExistence type="predicted"/>
<feature type="transmembrane region" description="Helical" evidence="6">
    <location>
        <begin position="51"/>
        <end position="73"/>
    </location>
</feature>
<reference evidence="7" key="2">
    <citation type="submission" date="2021-08" db="EMBL/GenBank/DDBJ databases">
        <authorList>
            <person name="Gostincar C."/>
            <person name="Sun X."/>
            <person name="Song Z."/>
            <person name="Gunde-Cimerman N."/>
        </authorList>
    </citation>
    <scope>NUCLEOTIDE SEQUENCE</scope>
    <source>
        <strain evidence="7">EXF-9298</strain>
    </source>
</reference>
<evidence type="ECO:0000256" key="2">
    <source>
        <dbReference type="ARBA" id="ARBA00022448"/>
    </source>
</evidence>
<organism evidence="7 8">
    <name type="scientific">Aureobasidium melanogenum</name>
    <name type="common">Aureobasidium pullulans var. melanogenum</name>
    <dbReference type="NCBI Taxonomy" id="46634"/>
    <lineage>
        <taxon>Eukaryota</taxon>
        <taxon>Fungi</taxon>
        <taxon>Dikarya</taxon>
        <taxon>Ascomycota</taxon>
        <taxon>Pezizomycotina</taxon>
        <taxon>Dothideomycetes</taxon>
        <taxon>Dothideomycetidae</taxon>
        <taxon>Dothideales</taxon>
        <taxon>Saccotheciaceae</taxon>
        <taxon>Aureobasidium</taxon>
    </lineage>
</organism>
<evidence type="ECO:0000256" key="6">
    <source>
        <dbReference type="SAM" id="Phobius"/>
    </source>
</evidence>
<dbReference type="GO" id="GO:0016020">
    <property type="term" value="C:membrane"/>
    <property type="evidence" value="ECO:0007669"/>
    <property type="project" value="UniProtKB-SubCell"/>
</dbReference>
<feature type="transmembrane region" description="Helical" evidence="6">
    <location>
        <begin position="121"/>
        <end position="139"/>
    </location>
</feature>
<keyword evidence="8" id="KW-1185">Reference proteome</keyword>
<dbReference type="EMBL" id="JAHFXS010000061">
    <property type="protein sequence ID" value="KAG9989839.1"/>
    <property type="molecule type" value="Genomic_DNA"/>
</dbReference>
<gene>
    <name evidence="7" type="ORF">KCU98_g1592</name>
</gene>
<sequence length="155" mass="16511">MPSGAVSIFVTILSTWATVKQAPKWLSIVGSLIPAPIGGTLLSFESIGRPAGSLAGIYLFNFIVAPLAIIYNWVGADCNGHIQKVTASAVVSAAFGFANIIGPQTYQKDGDPGYLPAKTTLMVVIAFAIPITLALRALYVHRNSRRASDECEYRL</sequence>
<evidence type="ECO:0000313" key="8">
    <source>
        <dbReference type="Proteomes" id="UP000729357"/>
    </source>
</evidence>
<reference evidence="7" key="1">
    <citation type="journal article" date="2021" name="J Fungi (Basel)">
        <title>Virulence traits and population genomics of the black yeast Aureobasidium melanogenum.</title>
        <authorList>
            <person name="Cernosa A."/>
            <person name="Sun X."/>
            <person name="Gostincar C."/>
            <person name="Fang C."/>
            <person name="Gunde-Cimerman N."/>
            <person name="Song Z."/>
        </authorList>
    </citation>
    <scope>NUCLEOTIDE SEQUENCE</scope>
    <source>
        <strain evidence="7">EXF-9298</strain>
    </source>
</reference>
<name>A0A9P8G1X3_AURME</name>
<evidence type="ECO:0000256" key="4">
    <source>
        <dbReference type="ARBA" id="ARBA00022989"/>
    </source>
</evidence>
<accession>A0A9P8G1X3</accession>